<dbReference type="Gene3D" id="1.25.40.10">
    <property type="entry name" value="Tetratricopeptide repeat domain"/>
    <property type="match status" value="1"/>
</dbReference>
<dbReference type="Proteomes" id="UP000286510">
    <property type="component" value="Unassembled WGS sequence"/>
</dbReference>
<dbReference type="PANTHER" id="PTHR46481">
    <property type="entry name" value="ZINC FINGER BED DOMAIN-CONTAINING PROTEIN 4"/>
    <property type="match status" value="1"/>
</dbReference>
<evidence type="ECO:0000259" key="10">
    <source>
        <dbReference type="PROSITE" id="PS50808"/>
    </source>
</evidence>
<feature type="compositionally biased region" description="Low complexity" evidence="9">
    <location>
        <begin position="580"/>
        <end position="593"/>
    </location>
</feature>
<dbReference type="EMBL" id="QUTF01020135">
    <property type="protein sequence ID" value="RHY97745.1"/>
    <property type="molecule type" value="Genomic_DNA"/>
</dbReference>
<dbReference type="InterPro" id="IPR003656">
    <property type="entry name" value="Znf_BED"/>
</dbReference>
<keyword evidence="7" id="KW-0539">Nucleus</keyword>
<dbReference type="PROSITE" id="PS50808">
    <property type="entry name" value="ZF_BED"/>
    <property type="match status" value="1"/>
</dbReference>
<evidence type="ECO:0000313" key="11">
    <source>
        <dbReference type="EMBL" id="RHY97745.1"/>
    </source>
</evidence>
<organism evidence="11 12">
    <name type="scientific">Aphanomyces astaci</name>
    <name type="common">Crayfish plague agent</name>
    <dbReference type="NCBI Taxonomy" id="112090"/>
    <lineage>
        <taxon>Eukaryota</taxon>
        <taxon>Sar</taxon>
        <taxon>Stramenopiles</taxon>
        <taxon>Oomycota</taxon>
        <taxon>Saprolegniomycetes</taxon>
        <taxon>Saprolegniales</taxon>
        <taxon>Verrucalvaceae</taxon>
        <taxon>Aphanomyces</taxon>
    </lineage>
</organism>
<evidence type="ECO:0000256" key="9">
    <source>
        <dbReference type="SAM" id="MobiDB-lite"/>
    </source>
</evidence>
<dbReference type="Pfam" id="PF02892">
    <property type="entry name" value="zf-BED"/>
    <property type="match status" value="1"/>
</dbReference>
<evidence type="ECO:0000313" key="12">
    <source>
        <dbReference type="Proteomes" id="UP000286510"/>
    </source>
</evidence>
<dbReference type="PANTHER" id="PTHR46481:SF10">
    <property type="entry name" value="ZINC FINGER BED DOMAIN-CONTAINING PROTEIN 39"/>
    <property type="match status" value="1"/>
</dbReference>
<protein>
    <recommendedName>
        <fullName evidence="10">BED-type domain-containing protein</fullName>
    </recommendedName>
</protein>
<dbReference type="GO" id="GO:0003677">
    <property type="term" value="F:DNA binding"/>
    <property type="evidence" value="ECO:0007669"/>
    <property type="project" value="InterPro"/>
</dbReference>
<evidence type="ECO:0000256" key="7">
    <source>
        <dbReference type="ARBA" id="ARBA00023242"/>
    </source>
</evidence>
<dbReference type="Pfam" id="PF04937">
    <property type="entry name" value="DUF659"/>
    <property type="match status" value="1"/>
</dbReference>
<reference evidence="11 12" key="1">
    <citation type="submission" date="2018-08" db="EMBL/GenBank/DDBJ databases">
        <title>Aphanomyces genome sequencing and annotation.</title>
        <authorList>
            <person name="Minardi D."/>
            <person name="Oidtmann B."/>
            <person name="Van Der Giezen M."/>
            <person name="Studholme D.J."/>
        </authorList>
    </citation>
    <scope>NUCLEOTIDE SEQUENCE [LARGE SCALE GENOMIC DNA]</scope>
    <source>
        <strain evidence="11 12">FDL457</strain>
    </source>
</reference>
<dbReference type="GO" id="GO:0005634">
    <property type="term" value="C:nucleus"/>
    <property type="evidence" value="ECO:0007669"/>
    <property type="project" value="UniProtKB-SubCell"/>
</dbReference>
<evidence type="ECO:0000256" key="6">
    <source>
        <dbReference type="ARBA" id="ARBA00023163"/>
    </source>
</evidence>
<dbReference type="AlphaFoldDB" id="A0A3R7B4S1"/>
<proteinExistence type="predicted"/>
<dbReference type="InterPro" id="IPR052035">
    <property type="entry name" value="ZnF_BED_domain_contain"/>
</dbReference>
<evidence type="ECO:0000256" key="5">
    <source>
        <dbReference type="ARBA" id="ARBA00023015"/>
    </source>
</evidence>
<feature type="region of interest" description="Disordered" evidence="9">
    <location>
        <begin position="580"/>
        <end position="601"/>
    </location>
</feature>
<evidence type="ECO:0000256" key="1">
    <source>
        <dbReference type="ARBA" id="ARBA00004123"/>
    </source>
</evidence>
<evidence type="ECO:0000256" key="8">
    <source>
        <dbReference type="PROSITE-ProRule" id="PRU00027"/>
    </source>
</evidence>
<dbReference type="InterPro" id="IPR007021">
    <property type="entry name" value="DUF659"/>
</dbReference>
<evidence type="ECO:0000256" key="3">
    <source>
        <dbReference type="ARBA" id="ARBA00022771"/>
    </source>
</evidence>
<dbReference type="SUPFAM" id="SSF48452">
    <property type="entry name" value="TPR-like"/>
    <property type="match status" value="1"/>
</dbReference>
<evidence type="ECO:0000256" key="2">
    <source>
        <dbReference type="ARBA" id="ARBA00022723"/>
    </source>
</evidence>
<keyword evidence="3 8" id="KW-0863">Zinc-finger</keyword>
<comment type="subcellular location">
    <subcellularLocation>
        <location evidence="1">Nucleus</location>
    </subcellularLocation>
</comment>
<dbReference type="InterPro" id="IPR011990">
    <property type="entry name" value="TPR-like_helical_dom_sf"/>
</dbReference>
<sequence length="1126" mass="123438">MPRPPDSVWAHFRRDDTQRRAICKFCHHNMVGLVNRMRVHLGKRCPDCPPSVRLEMLSMDSDGAKKAAVMANGGGGATFLASLDPTSSYKLHSSSTMMNDSAKSKKRKGVFPEHGNSVLSPLDKQDVQSLVARAIFGAGLAVSVIEDPSFARLIKRVAPSIPLSTSLTLTQLDAEFHDLQAQVLSDLNDMASVCVGIESWSFLHNRSVLSCMVYTPHPAMFCLDATREYAHTTTTLFQRMESFVLSIGLDKVSTVVSDVVTSPNMKDATDLLLTKYPHLTVLPSCAHAFDAMMTELLELPVFHSLYTVCTRVSAYFSRNHLHKARFARVAHELNIEDPANATQHAAAASGTTTATTSSSCFFGLVDIPDGHSKPPPTSILACLWAMERYRHVFDVLLAEDFGALDSLDLSLRDQLSNLAWWSSVVQFKTMFAPFVDVLETLESGDFTSLATFYHKFTLLWTHLHHTKLGEFARPFSVRFGCKTTGGGSHPPVAHLTPRTVSIDHLYDDNGVNLYERFLRSHMRLVAVTKLAFGPTSVECIGAELALAESYMRAGLWKQCHDHARVAEDILNEDDGVLNSLSPGGSSPLKSPSSMVKGHASRTTDAQLHHARALFSKMGAAAGLCSRHDIVAAFGGSDYFQLVQGTTFSGGSTNGFTALCDAQVADETLDAIDVDATGFSVQTSLDEINTTSHLVSSGSISDVLLTHNSADVQRIGHYVKSPPTAQGALQITWPELVEAASRATTNAARAGMQCKTLLLHGRYHMKRGQVDDAILWLRRAVAGQVVVVGRDNHDMVDYFVAMADALCLKHTQSLQMAKDAHDQSFDKWCLSEEGVAACRNEALHILEDVHQSSRAKSFMQKQKAIKLPSKKEVEALARQNLRDHHQHGGVGSNSHPATSISAFLDEATELYVHVWTLEEQHYGRQDANTAIAYAGLGNVYILRYEPNEAVGYYTKAIDTFEAACDGAVPASAFLRMHLAKVHMHLQRKVDAMTLLHEAATFFKSHASQFLDSETTRRDAAANAIDAWRGWLQLANGDAHVDTPSIYRNMVEAAEIGYGEFSVEAADAMVAEGHYLLNVGNTDKGEEALTAASYIMEIHYGIHDKRVRKLRQEVVSVGAKRKQGEPSS</sequence>
<dbReference type="InterPro" id="IPR012337">
    <property type="entry name" value="RNaseH-like_sf"/>
</dbReference>
<gene>
    <name evidence="11" type="ORF">DYB26_004141</name>
</gene>
<dbReference type="GO" id="GO:0008270">
    <property type="term" value="F:zinc ion binding"/>
    <property type="evidence" value="ECO:0007669"/>
    <property type="project" value="UniProtKB-KW"/>
</dbReference>
<dbReference type="VEuPathDB" id="FungiDB:H257_04638"/>
<accession>A0A3R7B4S1</accession>
<feature type="domain" description="BED-type" evidence="10">
    <location>
        <begin position="3"/>
        <end position="52"/>
    </location>
</feature>
<dbReference type="SUPFAM" id="SSF53098">
    <property type="entry name" value="Ribonuclease H-like"/>
    <property type="match status" value="1"/>
</dbReference>
<keyword evidence="5" id="KW-0805">Transcription regulation</keyword>
<evidence type="ECO:0000256" key="4">
    <source>
        <dbReference type="ARBA" id="ARBA00022833"/>
    </source>
</evidence>
<name>A0A3R7B4S1_APHAT</name>
<keyword evidence="6" id="KW-0804">Transcription</keyword>
<comment type="caution">
    <text evidence="11">The sequence shown here is derived from an EMBL/GenBank/DDBJ whole genome shotgun (WGS) entry which is preliminary data.</text>
</comment>
<keyword evidence="2" id="KW-0479">Metal-binding</keyword>
<keyword evidence="4" id="KW-0862">Zinc</keyword>